<evidence type="ECO:0000256" key="1">
    <source>
        <dbReference type="ARBA" id="ARBA00006484"/>
    </source>
</evidence>
<accession>A0AAN7R4F9</accession>
<dbReference type="PANTHER" id="PTHR43490">
    <property type="entry name" value="(+)-NEOMENTHOL DEHYDROGENASE"/>
    <property type="match status" value="1"/>
</dbReference>
<sequence>MDEHSRYAVVTGANKGVGFEICRLLYMKGVTVILTSRDEKKGVEAVCRLKEELSQQGSASLVGVGEVLFHQLEVTDSASIGSLVEFIESQYGKLDILVNNAGISGIVMDGNAFRRAVERAGGWPIDEQEWKEIATQDHKMAEECLATNYLGAKRVTEALIPLLQQSDSPRIVNISSLLGLLKNIPRKSATDALSDMESLTRDGIEKILMEFVDDFRQGRLEANGWPVICSAYILSKAALNAYTRLLAKELPSFLVNSICPGFIKTDMTFNTGFMSPLEGAESPVFLALLPKTGPSGLFFSRKEVFPF</sequence>
<keyword evidence="3 5" id="KW-0560">Oxidoreductase</keyword>
<evidence type="ECO:0000313" key="7">
    <source>
        <dbReference type="Proteomes" id="UP001346149"/>
    </source>
</evidence>
<dbReference type="SUPFAM" id="SSF51735">
    <property type="entry name" value="NAD(P)-binding Rossmann-fold domains"/>
    <property type="match status" value="1"/>
</dbReference>
<comment type="similarity">
    <text evidence="1 4">Belongs to the short-chain dehydrogenases/reductases (SDR) family.</text>
</comment>
<gene>
    <name evidence="6" type="ORF">SAY86_011668</name>
</gene>
<dbReference type="AlphaFoldDB" id="A0AAN7R4F9"/>
<dbReference type="EC" id="1.1.1.-" evidence="5"/>
<name>A0AAN7R4F9_TRANT</name>
<keyword evidence="2 5" id="KW-0521">NADP</keyword>
<dbReference type="GO" id="GO:0016616">
    <property type="term" value="F:oxidoreductase activity, acting on the CH-OH group of donors, NAD or NADP as acceptor"/>
    <property type="evidence" value="ECO:0007669"/>
    <property type="project" value="InterPro"/>
</dbReference>
<dbReference type="CDD" id="cd05324">
    <property type="entry name" value="carb_red_PTCR-like_SDR_c"/>
    <property type="match status" value="1"/>
</dbReference>
<dbReference type="EMBL" id="JAXQNO010000012">
    <property type="protein sequence ID" value="KAK4787835.1"/>
    <property type="molecule type" value="Genomic_DNA"/>
</dbReference>
<protein>
    <recommendedName>
        <fullName evidence="5">Short-chain dehydrogenase/reductase</fullName>
        <ecNumber evidence="5">1.1.1.-</ecNumber>
    </recommendedName>
</protein>
<evidence type="ECO:0000256" key="4">
    <source>
        <dbReference type="RuleBase" id="RU000363"/>
    </source>
</evidence>
<reference evidence="6 7" key="1">
    <citation type="journal article" date="2023" name="Hortic Res">
        <title>Pangenome of water caltrop reveals structural variations and asymmetric subgenome divergence after allopolyploidization.</title>
        <authorList>
            <person name="Zhang X."/>
            <person name="Chen Y."/>
            <person name="Wang L."/>
            <person name="Yuan Y."/>
            <person name="Fang M."/>
            <person name="Shi L."/>
            <person name="Lu R."/>
            <person name="Comes H.P."/>
            <person name="Ma Y."/>
            <person name="Chen Y."/>
            <person name="Huang G."/>
            <person name="Zhou Y."/>
            <person name="Zheng Z."/>
            <person name="Qiu Y."/>
        </authorList>
    </citation>
    <scope>NUCLEOTIDE SEQUENCE [LARGE SCALE GENOMIC DNA]</scope>
    <source>
        <strain evidence="6">F231</strain>
    </source>
</reference>
<dbReference type="GO" id="GO:0016020">
    <property type="term" value="C:membrane"/>
    <property type="evidence" value="ECO:0007669"/>
    <property type="project" value="TreeGrafter"/>
</dbReference>
<dbReference type="InterPro" id="IPR002347">
    <property type="entry name" value="SDR_fam"/>
</dbReference>
<dbReference type="InterPro" id="IPR036291">
    <property type="entry name" value="NAD(P)-bd_dom_sf"/>
</dbReference>
<organism evidence="6 7">
    <name type="scientific">Trapa natans</name>
    <name type="common">Water chestnut</name>
    <dbReference type="NCBI Taxonomy" id="22666"/>
    <lineage>
        <taxon>Eukaryota</taxon>
        <taxon>Viridiplantae</taxon>
        <taxon>Streptophyta</taxon>
        <taxon>Embryophyta</taxon>
        <taxon>Tracheophyta</taxon>
        <taxon>Spermatophyta</taxon>
        <taxon>Magnoliopsida</taxon>
        <taxon>eudicotyledons</taxon>
        <taxon>Gunneridae</taxon>
        <taxon>Pentapetalae</taxon>
        <taxon>rosids</taxon>
        <taxon>malvids</taxon>
        <taxon>Myrtales</taxon>
        <taxon>Lythraceae</taxon>
        <taxon>Trapa</taxon>
    </lineage>
</organism>
<evidence type="ECO:0000256" key="2">
    <source>
        <dbReference type="ARBA" id="ARBA00022857"/>
    </source>
</evidence>
<evidence type="ECO:0000313" key="6">
    <source>
        <dbReference type="EMBL" id="KAK4787835.1"/>
    </source>
</evidence>
<dbReference type="Pfam" id="PF00106">
    <property type="entry name" value="adh_short"/>
    <property type="match status" value="2"/>
</dbReference>
<dbReference type="Proteomes" id="UP001346149">
    <property type="component" value="Unassembled WGS sequence"/>
</dbReference>
<dbReference type="PRINTS" id="PR00081">
    <property type="entry name" value="GDHRDH"/>
</dbReference>
<dbReference type="Gene3D" id="3.40.50.720">
    <property type="entry name" value="NAD(P)-binding Rossmann-like Domain"/>
    <property type="match status" value="1"/>
</dbReference>
<dbReference type="PANTHER" id="PTHR43490:SF91">
    <property type="entry name" value="NAD(P)-BINDING ROSSMANN-FOLD PROTEIN"/>
    <property type="match status" value="1"/>
</dbReference>
<evidence type="ECO:0000256" key="3">
    <source>
        <dbReference type="ARBA" id="ARBA00023002"/>
    </source>
</evidence>
<evidence type="ECO:0000256" key="5">
    <source>
        <dbReference type="RuleBase" id="RU369024"/>
    </source>
</evidence>
<dbReference type="InterPro" id="IPR045313">
    <property type="entry name" value="CBR1-like"/>
</dbReference>
<proteinExistence type="inferred from homology"/>
<comment type="caution">
    <text evidence="6">The sequence shown here is derived from an EMBL/GenBank/DDBJ whole genome shotgun (WGS) entry which is preliminary data.</text>
</comment>
<keyword evidence="7" id="KW-1185">Reference proteome</keyword>
<dbReference type="PRINTS" id="PR00080">
    <property type="entry name" value="SDRFAMILY"/>
</dbReference>